<sequence length="615" mass="70250">MTSYDIEGFIFDKDAVSTQARTDERYSNWPAVYTLRNDQSIYVGESRNVASRIRQHLASGTKNDLQHVQIILDRTFNKSAALDLEAYLIERLGGDGRYSVLNRNKGIVDSDYFDRNEYRKTFERIFGSLYDRGLFTRSLPEIENADLFKLSPFKALTPEQAMAVEDILRDLLHRSPDSGNEVPIVVQGDPGTGKTVVAIYLMKLLADIATAEDTELDTSLDDTDARFTEFFTAANRDRLSPLAIGFVVPQQSLRASVAEVFKRTPYLERSMVLDPFAVGESEQHFDVLVVDEAHRLNQRANQPSASQNSRFTEINRKLFGDDESHYTQLDWIKQKSEHQILFLDGAQSVRPADIPRSTWESVLETARTVDRHHELHSQMRVQAGRGYIDYVRAVLRSEAPARQAFADYEILLFEDFKSMHDRIRERDAEHGLARLVAGYAWEWKSKKDKSLPDIVLDGHGLQWNRTTKDWINSRTSLDEVGSIHTVQGYDLNYAGVIIGPDLSFDPEQQRIVFSRAHYFDKKGKENNPRLGLEFKDEDLLEYVVNIYGVLLTRGIKGTYVYVCDPDLRKHLAPYFTQSGREYSRSDLDEAPRRAIDSSTPLASGLEAQPRRAARE</sequence>
<evidence type="ECO:0000256" key="1">
    <source>
        <dbReference type="SAM" id="MobiDB-lite"/>
    </source>
</evidence>
<dbReference type="EMBL" id="PVTY01000008">
    <property type="protein sequence ID" value="PRZ15615.1"/>
    <property type="molecule type" value="Genomic_DNA"/>
</dbReference>
<protein>
    <recommendedName>
        <fullName evidence="2">GIY-YIG domain-containing protein</fullName>
    </recommendedName>
</protein>
<dbReference type="Pfam" id="PF09848">
    <property type="entry name" value="SLFN-g3_helicase"/>
    <property type="match status" value="1"/>
</dbReference>
<evidence type="ECO:0000313" key="3">
    <source>
        <dbReference type="EMBL" id="PRZ15615.1"/>
    </source>
</evidence>
<dbReference type="PROSITE" id="PS50164">
    <property type="entry name" value="GIY_YIG"/>
    <property type="match status" value="1"/>
</dbReference>
<dbReference type="InterPro" id="IPR014001">
    <property type="entry name" value="Helicase_ATP-bd"/>
</dbReference>
<dbReference type="CDD" id="cd10439">
    <property type="entry name" value="GIY-YIG_COG3410"/>
    <property type="match status" value="1"/>
</dbReference>
<feature type="region of interest" description="Disordered" evidence="1">
    <location>
        <begin position="582"/>
        <end position="615"/>
    </location>
</feature>
<dbReference type="Proteomes" id="UP000238217">
    <property type="component" value="Unassembled WGS sequence"/>
</dbReference>
<organism evidence="3 4">
    <name type="scientific">Nesterenkonia sandarakina</name>
    <dbReference type="NCBI Taxonomy" id="272918"/>
    <lineage>
        <taxon>Bacteria</taxon>
        <taxon>Bacillati</taxon>
        <taxon>Actinomycetota</taxon>
        <taxon>Actinomycetes</taxon>
        <taxon>Micrococcales</taxon>
        <taxon>Micrococcaceae</taxon>
        <taxon>Nesterenkonia</taxon>
    </lineage>
</organism>
<dbReference type="SMART" id="SM00487">
    <property type="entry name" value="DEXDc"/>
    <property type="match status" value="1"/>
</dbReference>
<dbReference type="InterPro" id="IPR000305">
    <property type="entry name" value="GIY-YIG_endonuc"/>
</dbReference>
<feature type="domain" description="GIY-YIG" evidence="2">
    <location>
        <begin position="28"/>
        <end position="103"/>
    </location>
</feature>
<name>A0A2T0YK80_9MICC</name>
<dbReference type="SUPFAM" id="SSF52540">
    <property type="entry name" value="P-loop containing nucleoside triphosphate hydrolases"/>
    <property type="match status" value="1"/>
</dbReference>
<dbReference type="RefSeq" id="WP_106122913.1">
    <property type="nucleotide sequence ID" value="NZ_PVTY01000008.1"/>
</dbReference>
<dbReference type="InterPro" id="IPR027417">
    <property type="entry name" value="P-loop_NTPase"/>
</dbReference>
<accession>A0A2T0YK80</accession>
<reference evidence="3 4" key="1">
    <citation type="submission" date="2018-03" db="EMBL/GenBank/DDBJ databases">
        <title>Comparative analysis of microorganisms from saline springs in Andes Mountain Range, Colombia.</title>
        <authorList>
            <person name="Rubin E."/>
        </authorList>
    </citation>
    <scope>NUCLEOTIDE SEQUENCE [LARGE SCALE GENOMIC DNA]</scope>
    <source>
        <strain evidence="3 4">CG 35</strain>
    </source>
</reference>
<dbReference type="Gene3D" id="3.40.50.300">
    <property type="entry name" value="P-loop containing nucleotide triphosphate hydrolases"/>
    <property type="match status" value="1"/>
</dbReference>
<dbReference type="Pfam" id="PF01541">
    <property type="entry name" value="GIY-YIG"/>
    <property type="match status" value="1"/>
</dbReference>
<evidence type="ECO:0000313" key="4">
    <source>
        <dbReference type="Proteomes" id="UP000238217"/>
    </source>
</evidence>
<dbReference type="AlphaFoldDB" id="A0A2T0YK80"/>
<dbReference type="InterPro" id="IPR018647">
    <property type="entry name" value="SLFN_3-like_DNA/RNA_helicase"/>
</dbReference>
<dbReference type="SUPFAM" id="SSF82771">
    <property type="entry name" value="GIY-YIG endonuclease"/>
    <property type="match status" value="1"/>
</dbReference>
<dbReference type="InterPro" id="IPR035901">
    <property type="entry name" value="GIY-YIG_endonuc_sf"/>
</dbReference>
<keyword evidence="4" id="KW-1185">Reference proteome</keyword>
<feature type="compositionally biased region" description="Basic and acidic residues" evidence="1">
    <location>
        <begin position="582"/>
        <end position="595"/>
    </location>
</feature>
<evidence type="ECO:0000259" key="2">
    <source>
        <dbReference type="PROSITE" id="PS50164"/>
    </source>
</evidence>
<proteinExistence type="predicted"/>
<dbReference type="OrthoDB" id="3193269at2"/>
<gene>
    <name evidence="3" type="ORF">BCL67_10875</name>
</gene>
<comment type="caution">
    <text evidence="3">The sequence shown here is derived from an EMBL/GenBank/DDBJ whole genome shotgun (WGS) entry which is preliminary data.</text>
</comment>